<sequence length="638" mass="72386">MLANSLFAQDKHVIDSLSARLKITQVDSSRARLYYKLMMAVVDADSVAAVKYATNGLALATNSKAYKLKADIENNLGTFYNYRGNRRKSDSLINSALKIRLAIKDSMGAAYSLMNLGHNNYDQNNFVPALRYYTQAARIRQRINDQKGLSGSYIWIGNVYLEGIVNYPLALSYYQKALDISLQMGDELNQSYIYSNIANVLMYQKAYDEALRYYLKSLQIKLKLNNVRGLGSLYNNIGNLYFYTSKMEEALAYYNKSLAIRREQGDKVGIATSYINIANVYRQQKILPKGEKMLLEAIELSKAFNFKQGLRDGYLGLFDLYNDKKQFEKAISYYRLYDAYKDSILNETSALQAAEIQTKYETERKEQQINLLNKQTVIQQLQINERNTTIIIICIIFIAAVAFGYLFYNRYRLKQLAILQNAVIKQQDIATKGIIDAEENERKRIAGDLHDGVGQLLSATRMNLDTLLERLKHNNDENLELAYKTMAMVDESCKEVRTIAHQMMPNVLLKMGLVSALRDFVNKIDSQRLKIVLETSGLDKRLSNNVEVVLYRVIQETVNNVIKHAKATLLDIQLMLEGDEVSVTIEDNGIGFDSNDKENFEGIGLKNIITRVEYLKGTVDISSSPGAGALVAILIPLN</sequence>
<dbReference type="InterPro" id="IPR019734">
    <property type="entry name" value="TPR_rpt"/>
</dbReference>
<dbReference type="InterPro" id="IPR005467">
    <property type="entry name" value="His_kinase_dom"/>
</dbReference>
<evidence type="ECO:0000256" key="2">
    <source>
        <dbReference type="SAM" id="Phobius"/>
    </source>
</evidence>
<dbReference type="InterPro" id="IPR011712">
    <property type="entry name" value="Sig_transdc_His_kin_sub3_dim/P"/>
</dbReference>
<dbReference type="Pfam" id="PF07730">
    <property type="entry name" value="HisKA_3"/>
    <property type="match status" value="1"/>
</dbReference>
<dbReference type="CDD" id="cd16917">
    <property type="entry name" value="HATPase_UhpB-NarQ-NarX-like"/>
    <property type="match status" value="1"/>
</dbReference>
<proteinExistence type="predicted"/>
<dbReference type="Pfam" id="PF13424">
    <property type="entry name" value="TPR_12"/>
    <property type="match status" value="3"/>
</dbReference>
<dbReference type="InterPro" id="IPR011990">
    <property type="entry name" value="TPR-like_helical_dom_sf"/>
</dbReference>
<dbReference type="GO" id="GO:0046983">
    <property type="term" value="F:protein dimerization activity"/>
    <property type="evidence" value="ECO:0007669"/>
    <property type="project" value="InterPro"/>
</dbReference>
<dbReference type="PANTHER" id="PTHR10098">
    <property type="entry name" value="RAPSYN-RELATED"/>
    <property type="match status" value="1"/>
</dbReference>
<feature type="domain" description="Histidine kinase" evidence="3">
    <location>
        <begin position="448"/>
        <end position="638"/>
    </location>
</feature>
<dbReference type="SUPFAM" id="SSF48452">
    <property type="entry name" value="TPR-like"/>
    <property type="match status" value="2"/>
</dbReference>
<keyword evidence="2" id="KW-0812">Transmembrane</keyword>
<evidence type="ECO:0000259" key="3">
    <source>
        <dbReference type="PROSITE" id="PS50109"/>
    </source>
</evidence>
<feature type="repeat" description="TPR" evidence="1">
    <location>
        <begin position="231"/>
        <end position="264"/>
    </location>
</feature>
<dbReference type="Pfam" id="PF02518">
    <property type="entry name" value="HATPase_c"/>
    <property type="match status" value="1"/>
</dbReference>
<gene>
    <name evidence="4" type="ORF">BC343_24245</name>
</gene>
<dbReference type="STRING" id="1792845.BC343_24245"/>
<accession>A0A1S9PIF7</accession>
<dbReference type="SMART" id="SM00387">
    <property type="entry name" value="HATPase_c"/>
    <property type="match status" value="1"/>
</dbReference>
<keyword evidence="2" id="KW-1133">Transmembrane helix</keyword>
<dbReference type="SMART" id="SM00028">
    <property type="entry name" value="TPR"/>
    <property type="match status" value="5"/>
</dbReference>
<dbReference type="RefSeq" id="WP_162276841.1">
    <property type="nucleotide sequence ID" value="NZ_MBTF01000005.1"/>
</dbReference>
<name>A0A1S9PIF7_9SPHI</name>
<organism evidence="4 5">
    <name type="scientific">Mucilaginibacter pedocola</name>
    <dbReference type="NCBI Taxonomy" id="1792845"/>
    <lineage>
        <taxon>Bacteria</taxon>
        <taxon>Pseudomonadati</taxon>
        <taxon>Bacteroidota</taxon>
        <taxon>Sphingobacteriia</taxon>
        <taxon>Sphingobacteriales</taxon>
        <taxon>Sphingobacteriaceae</taxon>
        <taxon>Mucilaginibacter</taxon>
    </lineage>
</organism>
<keyword evidence="2" id="KW-0472">Membrane</keyword>
<dbReference type="GO" id="GO:0016020">
    <property type="term" value="C:membrane"/>
    <property type="evidence" value="ECO:0007669"/>
    <property type="project" value="InterPro"/>
</dbReference>
<evidence type="ECO:0000256" key="1">
    <source>
        <dbReference type="PROSITE-ProRule" id="PRU00339"/>
    </source>
</evidence>
<dbReference type="GO" id="GO:0000155">
    <property type="term" value="F:phosphorelay sensor kinase activity"/>
    <property type="evidence" value="ECO:0007669"/>
    <property type="project" value="InterPro"/>
</dbReference>
<protein>
    <recommendedName>
        <fullName evidence="3">Histidine kinase domain-containing protein</fullName>
    </recommendedName>
</protein>
<keyword evidence="5" id="KW-1185">Reference proteome</keyword>
<dbReference type="InterPro" id="IPR036890">
    <property type="entry name" value="HATPase_C_sf"/>
</dbReference>
<dbReference type="InterPro" id="IPR003594">
    <property type="entry name" value="HATPase_dom"/>
</dbReference>
<dbReference type="PROSITE" id="PS50005">
    <property type="entry name" value="TPR"/>
    <property type="match status" value="1"/>
</dbReference>
<dbReference type="PROSITE" id="PS50109">
    <property type="entry name" value="HIS_KIN"/>
    <property type="match status" value="1"/>
</dbReference>
<evidence type="ECO:0000313" key="5">
    <source>
        <dbReference type="Proteomes" id="UP000189739"/>
    </source>
</evidence>
<dbReference type="Gene3D" id="3.30.565.10">
    <property type="entry name" value="Histidine kinase-like ATPase, C-terminal domain"/>
    <property type="match status" value="1"/>
</dbReference>
<reference evidence="4 5" key="1">
    <citation type="submission" date="2016-07" db="EMBL/GenBank/DDBJ databases">
        <title>Genomic analysis of zinc-resistant bacterium Mucilaginibacter pedocola TBZ30.</title>
        <authorList>
            <person name="Huang J."/>
            <person name="Tang J."/>
        </authorList>
    </citation>
    <scope>NUCLEOTIDE SEQUENCE [LARGE SCALE GENOMIC DNA]</scope>
    <source>
        <strain evidence="4 5">TBZ30</strain>
    </source>
</reference>
<feature type="transmembrane region" description="Helical" evidence="2">
    <location>
        <begin position="389"/>
        <end position="408"/>
    </location>
</feature>
<dbReference type="SUPFAM" id="SSF55874">
    <property type="entry name" value="ATPase domain of HSP90 chaperone/DNA topoisomerase II/histidine kinase"/>
    <property type="match status" value="1"/>
</dbReference>
<dbReference type="Gene3D" id="1.25.40.10">
    <property type="entry name" value="Tetratricopeptide repeat domain"/>
    <property type="match status" value="1"/>
</dbReference>
<keyword evidence="1" id="KW-0802">TPR repeat</keyword>
<evidence type="ECO:0000313" key="4">
    <source>
        <dbReference type="EMBL" id="OOQ60707.1"/>
    </source>
</evidence>
<dbReference type="Gene3D" id="1.20.5.1930">
    <property type="match status" value="1"/>
</dbReference>
<dbReference type="EMBL" id="MBTF01000005">
    <property type="protein sequence ID" value="OOQ60707.1"/>
    <property type="molecule type" value="Genomic_DNA"/>
</dbReference>
<comment type="caution">
    <text evidence="4">The sequence shown here is derived from an EMBL/GenBank/DDBJ whole genome shotgun (WGS) entry which is preliminary data.</text>
</comment>
<dbReference type="Proteomes" id="UP000189739">
    <property type="component" value="Unassembled WGS sequence"/>
</dbReference>
<dbReference type="AlphaFoldDB" id="A0A1S9PIF7"/>